<dbReference type="InterPro" id="IPR007110">
    <property type="entry name" value="Ig-like_dom"/>
</dbReference>
<comment type="subcellular location">
    <subcellularLocation>
        <location evidence="1">Membrane</location>
        <topology evidence="1">Single-pass membrane protein</topology>
    </subcellularLocation>
</comment>
<evidence type="ECO:0000256" key="5">
    <source>
        <dbReference type="SAM" id="Phobius"/>
    </source>
</evidence>
<keyword evidence="3" id="KW-1015">Disulfide bond</keyword>
<feature type="domain" description="Ig-like" evidence="6">
    <location>
        <begin position="558"/>
        <end position="665"/>
    </location>
</feature>
<dbReference type="InterPro" id="IPR003598">
    <property type="entry name" value="Ig_sub2"/>
</dbReference>
<name>A0A8X6LD93_TRICU</name>
<evidence type="ECO:0000256" key="1">
    <source>
        <dbReference type="ARBA" id="ARBA00004167"/>
    </source>
</evidence>
<dbReference type="PANTHER" id="PTHR23278:SF32">
    <property type="entry name" value="NEUROMUSCULIN, ISOFORM E"/>
    <property type="match status" value="1"/>
</dbReference>
<proteinExistence type="predicted"/>
<dbReference type="Pfam" id="PF13895">
    <property type="entry name" value="Ig_2"/>
    <property type="match status" value="1"/>
</dbReference>
<dbReference type="OrthoDB" id="6429026at2759"/>
<dbReference type="SMART" id="SM00409">
    <property type="entry name" value="IG"/>
    <property type="match status" value="5"/>
</dbReference>
<dbReference type="GO" id="GO:0016020">
    <property type="term" value="C:membrane"/>
    <property type="evidence" value="ECO:0007669"/>
    <property type="project" value="UniProtKB-SubCell"/>
</dbReference>
<feature type="domain" description="Ig-like" evidence="6">
    <location>
        <begin position="467"/>
        <end position="555"/>
    </location>
</feature>
<keyword evidence="5" id="KW-0812">Transmembrane</keyword>
<feature type="region of interest" description="Disordered" evidence="4">
    <location>
        <begin position="976"/>
        <end position="1000"/>
    </location>
</feature>
<feature type="domain" description="Ig-like" evidence="6">
    <location>
        <begin position="377"/>
        <end position="445"/>
    </location>
</feature>
<feature type="domain" description="Ig-like" evidence="6">
    <location>
        <begin position="263"/>
        <end position="372"/>
    </location>
</feature>
<gene>
    <name evidence="7" type="primary">B4U79_00441</name>
    <name evidence="7" type="ORF">TNCT_538671</name>
</gene>
<feature type="transmembrane region" description="Helical" evidence="5">
    <location>
        <begin position="852"/>
        <end position="878"/>
    </location>
</feature>
<dbReference type="Pfam" id="PF13927">
    <property type="entry name" value="Ig_3"/>
    <property type="match status" value="1"/>
</dbReference>
<organism evidence="7 8">
    <name type="scientific">Trichonephila clavata</name>
    <name type="common">Joro spider</name>
    <name type="synonym">Nephila clavata</name>
    <dbReference type="NCBI Taxonomy" id="2740835"/>
    <lineage>
        <taxon>Eukaryota</taxon>
        <taxon>Metazoa</taxon>
        <taxon>Ecdysozoa</taxon>
        <taxon>Arthropoda</taxon>
        <taxon>Chelicerata</taxon>
        <taxon>Arachnida</taxon>
        <taxon>Araneae</taxon>
        <taxon>Araneomorphae</taxon>
        <taxon>Entelegynae</taxon>
        <taxon>Araneoidea</taxon>
        <taxon>Nephilidae</taxon>
        <taxon>Trichonephila</taxon>
    </lineage>
</organism>
<dbReference type="SMART" id="SM00408">
    <property type="entry name" value="IGc2"/>
    <property type="match status" value="6"/>
</dbReference>
<keyword evidence="5" id="KW-1133">Transmembrane helix</keyword>
<keyword evidence="8" id="KW-1185">Reference proteome</keyword>
<dbReference type="InterPro" id="IPR036179">
    <property type="entry name" value="Ig-like_dom_sf"/>
</dbReference>
<dbReference type="Pfam" id="PF08205">
    <property type="entry name" value="C2-set_2"/>
    <property type="match status" value="2"/>
</dbReference>
<evidence type="ECO:0000313" key="8">
    <source>
        <dbReference type="Proteomes" id="UP000887116"/>
    </source>
</evidence>
<sequence length="1000" mass="108739">MSNETVSYKISKTECHTLLQDFWNVSVLVPISNYSSCLLSGLFTLMKPKPPDLYVDGRPVQNATTLGPYTEGSTFILDCRSSGGRPPPLITLWNGTRTLSAKSHVETTEDGASDVIVTARFVLSRWDLESRLECRVQSNATLAPMVKWIKLDIHVKPVSLRLRGPTTPVVAGEMVSLTCTVEGSRPAASITWFNRSREVEPQPPASRDLMSDATYRTSSTLVFIASRHDHQGDFCCQGLNEVQKLQMQPPLLQVVRLDVLYPPSVSVLPAEGLIVNETGEAVLTCSFSANPPNVTEVVWYKDGKPAKQFPLQPVSNSLPKNLKGGPPSAGPTFVPSNKLVLDGIVRSEAGSYSCHVRNAFGRGNSTNNVTVDVLYPPTVRVGVTPSVAAESSDAVLTCDPVDGNPALLMAVRWHHDGEPVPGGGEKTRLTLRNLTRDQSGNYTCRGLNTAGWSENSEPQFLDIHYPPGSASISQLEPIAIKGQTVTLSCQLGDLGHPPASRYLWESPTRTISNNGSSNQVLSMGRVNASAEGVYFCAGRNDVGTGPLGHFTLKLSAPPSFVRALPPESGAARNASSVRLMCHVECDPLCNVTWFRGGDSLHESKFFVTETLILDPDPKRNVLRSVVSSLSWSLSHLPATSFDFSTFTCLSSANALGPPVNSSTLFRIEYPPENIRVSLSSLDVMEGDTPEDVVCSASAFPPGHYLWTMGETVLSRTRVLSFNTSVTREMAGNYSCIVHNAHGHARADLLLRVSHRPECSIRKDYDDQRNVVLICRSVAHPPVTNFSWFRDNASLNVLQRSGRHESTLVLKGDDNPARYSCVSSNSLGPSDPCKLQLTSLPAPSGWVLQEENLIIVAGVAGGLVILMVLLVITAAVVAVKRRISAIDKPDMDERQNFEVRGSSGETGLPSSHPYCSTEESRYTVEGSSPIIAPTCAEYEIYVKSTMGTTLDDGKRCFLAKRLTVHVDRWNRSLCRASSTHSSKAPTAERVSFPRTSHSSYT</sequence>
<dbReference type="Proteomes" id="UP000887116">
    <property type="component" value="Unassembled WGS sequence"/>
</dbReference>
<evidence type="ECO:0000256" key="3">
    <source>
        <dbReference type="ARBA" id="ARBA00023157"/>
    </source>
</evidence>
<feature type="domain" description="Ig-like" evidence="6">
    <location>
        <begin position="671"/>
        <end position="753"/>
    </location>
</feature>
<feature type="domain" description="Ig-like" evidence="6">
    <location>
        <begin position="157"/>
        <end position="237"/>
    </location>
</feature>
<dbReference type="InterPro" id="IPR013162">
    <property type="entry name" value="CD80_C2-set"/>
</dbReference>
<dbReference type="PANTHER" id="PTHR23278">
    <property type="entry name" value="SIDESTEP PROTEIN"/>
    <property type="match status" value="1"/>
</dbReference>
<evidence type="ECO:0000256" key="4">
    <source>
        <dbReference type="SAM" id="MobiDB-lite"/>
    </source>
</evidence>
<protein>
    <submittedName>
        <fullName evidence="7">Hemicentin-1-like isoform X2</fullName>
    </submittedName>
</protein>
<feature type="domain" description="Ig-like" evidence="6">
    <location>
        <begin position="51"/>
        <end position="139"/>
    </location>
</feature>
<accession>A0A8X6LD93</accession>
<evidence type="ECO:0000313" key="7">
    <source>
        <dbReference type="EMBL" id="GFR06581.1"/>
    </source>
</evidence>
<evidence type="ECO:0000256" key="2">
    <source>
        <dbReference type="ARBA" id="ARBA00023136"/>
    </source>
</evidence>
<keyword evidence="2 5" id="KW-0472">Membrane</keyword>
<dbReference type="EMBL" id="BMAO01016147">
    <property type="protein sequence ID" value="GFR06581.1"/>
    <property type="molecule type" value="Genomic_DNA"/>
</dbReference>
<dbReference type="SUPFAM" id="SSF48726">
    <property type="entry name" value="Immunoglobulin"/>
    <property type="match status" value="7"/>
</dbReference>
<dbReference type="InterPro" id="IPR003599">
    <property type="entry name" value="Ig_sub"/>
</dbReference>
<dbReference type="AlphaFoldDB" id="A0A8X6LD93"/>
<comment type="caution">
    <text evidence="7">The sequence shown here is derived from an EMBL/GenBank/DDBJ whole genome shotgun (WGS) entry which is preliminary data.</text>
</comment>
<dbReference type="PROSITE" id="PS50835">
    <property type="entry name" value="IG_LIKE"/>
    <property type="match status" value="8"/>
</dbReference>
<dbReference type="Gene3D" id="2.60.40.10">
    <property type="entry name" value="Immunoglobulins"/>
    <property type="match status" value="8"/>
</dbReference>
<dbReference type="InterPro" id="IPR013783">
    <property type="entry name" value="Ig-like_fold"/>
</dbReference>
<evidence type="ECO:0000259" key="6">
    <source>
        <dbReference type="PROSITE" id="PS50835"/>
    </source>
</evidence>
<reference evidence="7" key="1">
    <citation type="submission" date="2020-07" db="EMBL/GenBank/DDBJ databases">
        <title>Multicomponent nature underlies the extraordinary mechanical properties of spider dragline silk.</title>
        <authorList>
            <person name="Kono N."/>
            <person name="Nakamura H."/>
            <person name="Mori M."/>
            <person name="Yoshida Y."/>
            <person name="Ohtoshi R."/>
            <person name="Malay A.D."/>
            <person name="Moran D.A.P."/>
            <person name="Tomita M."/>
            <person name="Numata K."/>
            <person name="Arakawa K."/>
        </authorList>
    </citation>
    <scope>NUCLEOTIDE SEQUENCE</scope>
</reference>
<feature type="domain" description="Ig-like" evidence="6">
    <location>
        <begin position="756"/>
        <end position="837"/>
    </location>
</feature>